<feature type="region of interest" description="Disordered" evidence="1">
    <location>
        <begin position="410"/>
        <end position="432"/>
    </location>
</feature>
<protein>
    <recommendedName>
        <fullName evidence="4">Protein urg3</fullName>
    </recommendedName>
</protein>
<dbReference type="Proteomes" id="UP000717696">
    <property type="component" value="Unassembled WGS sequence"/>
</dbReference>
<reference evidence="2" key="1">
    <citation type="journal article" date="2021" name="Nat. Commun.">
        <title>Genetic determinants of endophytism in the Arabidopsis root mycobiome.</title>
        <authorList>
            <person name="Mesny F."/>
            <person name="Miyauchi S."/>
            <person name="Thiergart T."/>
            <person name="Pickel B."/>
            <person name="Atanasova L."/>
            <person name="Karlsson M."/>
            <person name="Huettel B."/>
            <person name="Barry K.W."/>
            <person name="Haridas S."/>
            <person name="Chen C."/>
            <person name="Bauer D."/>
            <person name="Andreopoulos W."/>
            <person name="Pangilinan J."/>
            <person name="LaButti K."/>
            <person name="Riley R."/>
            <person name="Lipzen A."/>
            <person name="Clum A."/>
            <person name="Drula E."/>
            <person name="Henrissat B."/>
            <person name="Kohler A."/>
            <person name="Grigoriev I.V."/>
            <person name="Martin F.M."/>
            <person name="Hacquard S."/>
        </authorList>
    </citation>
    <scope>NUCLEOTIDE SEQUENCE</scope>
    <source>
        <strain evidence="2">MPI-CAGE-AT-0021</strain>
    </source>
</reference>
<gene>
    <name evidence="2" type="ORF">B0J13DRAFT_598602</name>
</gene>
<dbReference type="EMBL" id="JAGMUU010000022">
    <property type="protein sequence ID" value="KAH7127809.1"/>
    <property type="molecule type" value="Genomic_DNA"/>
</dbReference>
<dbReference type="PANTHER" id="PTHR31687">
    <property type="match status" value="1"/>
</dbReference>
<sequence>MDNDREYLLSLQAVRANASKVLDSAINGELIHFEYDASRMSVVADFVTDVIKRDYGPDKFDEIPPHGRWQHFDVGGVARVDALCTQWKKEGCEDVKEITRRLIDLFFVSVLLDAGAGDHWRFKEPGTEDMYTRSEGIAVASLYMFTAGAFSSDALKKCAVDGTGLSLLDDDTFSRYFQLSPENPLVGISSRVQLLKDVGSSLSGLPDIYGPSGRPGNIVDYLTSSDAKSQVLDYELLWSCLQRTLIPSWPKNRTQIDGQPIGDAWPLEVLNVRAQKDGEVWPRTTIQPFHKLTQWLAYSLTVPFTRVLGYAWANSDLGTGLPEYRNGGLFVDLQVLRLKKDDLEQGQKMSGQTLPQFDPASDVIVEWRAMTVALLDQLYGIIAGRFKELGVSLSMAQMLEAGTWKSGRELAASMRPETKSSPILDSGDGTLF</sequence>
<dbReference type="Pfam" id="PF07958">
    <property type="entry name" value="DUF1688"/>
    <property type="match status" value="1"/>
</dbReference>
<evidence type="ECO:0000313" key="3">
    <source>
        <dbReference type="Proteomes" id="UP000717696"/>
    </source>
</evidence>
<keyword evidence="3" id="KW-1185">Reference proteome</keyword>
<accession>A0A9P9DWX7</accession>
<evidence type="ECO:0000313" key="2">
    <source>
        <dbReference type="EMBL" id="KAH7127809.1"/>
    </source>
</evidence>
<evidence type="ECO:0000256" key="1">
    <source>
        <dbReference type="SAM" id="MobiDB-lite"/>
    </source>
</evidence>
<dbReference type="InterPro" id="IPR012469">
    <property type="entry name" value="DUF1688"/>
</dbReference>
<dbReference type="PANTHER" id="PTHR31687:SF3">
    <property type="entry name" value="PROTEIN URG3"/>
    <property type="match status" value="1"/>
</dbReference>
<comment type="caution">
    <text evidence="2">The sequence shown here is derived from an EMBL/GenBank/DDBJ whole genome shotgun (WGS) entry which is preliminary data.</text>
</comment>
<evidence type="ECO:0008006" key="4">
    <source>
        <dbReference type="Google" id="ProtNLM"/>
    </source>
</evidence>
<dbReference type="OrthoDB" id="2153176at2759"/>
<organism evidence="2 3">
    <name type="scientific">Dactylonectria estremocensis</name>
    <dbReference type="NCBI Taxonomy" id="1079267"/>
    <lineage>
        <taxon>Eukaryota</taxon>
        <taxon>Fungi</taxon>
        <taxon>Dikarya</taxon>
        <taxon>Ascomycota</taxon>
        <taxon>Pezizomycotina</taxon>
        <taxon>Sordariomycetes</taxon>
        <taxon>Hypocreomycetidae</taxon>
        <taxon>Hypocreales</taxon>
        <taxon>Nectriaceae</taxon>
        <taxon>Dactylonectria</taxon>
    </lineage>
</organism>
<dbReference type="AlphaFoldDB" id="A0A9P9DWX7"/>
<proteinExistence type="predicted"/>
<name>A0A9P9DWX7_9HYPO</name>